<accession>A0ABN0J9D2</accession>
<evidence type="ECO:0000313" key="1">
    <source>
        <dbReference type="EMBL" id="ENU21740.1"/>
    </source>
</evidence>
<evidence type="ECO:0000313" key="2">
    <source>
        <dbReference type="Proteomes" id="UP000013034"/>
    </source>
</evidence>
<reference evidence="1 2" key="1">
    <citation type="submission" date="2013-02" db="EMBL/GenBank/DDBJ databases">
        <title>The Genome Sequence of Acinetobacter sp. NIPH 809.</title>
        <authorList>
            <consortium name="The Broad Institute Genome Sequencing Platform"/>
            <consortium name="The Broad Institute Genome Sequencing Center for Infectious Disease"/>
            <person name="Cerqueira G."/>
            <person name="Feldgarden M."/>
            <person name="Courvalin P."/>
            <person name="Perichon B."/>
            <person name="Grillot-Courvalin C."/>
            <person name="Clermont D."/>
            <person name="Rocha E."/>
            <person name="Yoon E.-J."/>
            <person name="Nemec A."/>
            <person name="Walker B."/>
            <person name="Young S.K."/>
            <person name="Zeng Q."/>
            <person name="Gargeya S."/>
            <person name="Fitzgerald M."/>
            <person name="Haas B."/>
            <person name="Abouelleil A."/>
            <person name="Alvarado L."/>
            <person name="Arachchi H.M."/>
            <person name="Berlin A.M."/>
            <person name="Chapman S.B."/>
            <person name="Dewar J."/>
            <person name="Goldberg J."/>
            <person name="Griggs A."/>
            <person name="Gujja S."/>
            <person name="Hansen M."/>
            <person name="Howarth C."/>
            <person name="Imamovic A."/>
            <person name="Larimer J."/>
            <person name="McCowan C."/>
            <person name="Murphy C."/>
            <person name="Neiman D."/>
            <person name="Pearson M."/>
            <person name="Priest M."/>
            <person name="Roberts A."/>
            <person name="Saif S."/>
            <person name="Shea T."/>
            <person name="Sisk P."/>
            <person name="Sykes S."/>
            <person name="Wortman J."/>
            <person name="Nusbaum C."/>
            <person name="Birren B."/>
        </authorList>
    </citation>
    <scope>NUCLEOTIDE SEQUENCE [LARGE SCALE GENOMIC DNA]</scope>
    <source>
        <strain evidence="1 2">NIPH 809</strain>
    </source>
</reference>
<dbReference type="RefSeq" id="WP_004657269.1">
    <property type="nucleotide sequence ID" value="NZ_KB849179.1"/>
</dbReference>
<dbReference type="Proteomes" id="UP000013034">
    <property type="component" value="Unassembled WGS sequence"/>
</dbReference>
<comment type="caution">
    <text evidence="1">The sequence shown here is derived from an EMBL/GenBank/DDBJ whole genome shotgun (WGS) entry which is preliminary data.</text>
</comment>
<proteinExistence type="predicted"/>
<keyword evidence="2" id="KW-1185">Reference proteome</keyword>
<organism evidence="1 2">
    <name type="scientific">Acinetobacter proteolyticus</name>
    <dbReference type="NCBI Taxonomy" id="1776741"/>
    <lineage>
        <taxon>Bacteria</taxon>
        <taxon>Pseudomonadati</taxon>
        <taxon>Pseudomonadota</taxon>
        <taxon>Gammaproteobacteria</taxon>
        <taxon>Moraxellales</taxon>
        <taxon>Moraxellaceae</taxon>
        <taxon>Acinetobacter</taxon>
    </lineage>
</organism>
<gene>
    <name evidence="1" type="ORF">F993_03662</name>
</gene>
<evidence type="ECO:0008006" key="3">
    <source>
        <dbReference type="Google" id="ProtNLM"/>
    </source>
</evidence>
<name>A0ABN0J9D2_9GAMM</name>
<protein>
    <recommendedName>
        <fullName evidence="3">Inovirus Gp2 family protein</fullName>
    </recommendedName>
</protein>
<sequence length="390" mass="45657">MNQLQLLDHSAGTFTLEEQLALAQSDLSSAIITNQDEPPYLLRHQSDYEADICLNILNVVAKCENAQLPIAHIAHAHFYQSTQHYRVDFASGWDVLVKKVLPAFYHQFTDQYFYSEEITAWMFVRDQFSVSKLEFLAHLSSLDPANKENVQEYIDSLNLFIERLSQHTHSAPYKKKIRDRNSTKKENKKACVELLNHLIAKFAKLLVIRMDFSLKRDLKTILKHASAMGMPYSRNDLNYLKECMHRFKNNWRNNTLLNDIEGYVFQYEYSAATGFHIHSYLFFDGNKHQEDISIAQYISDYWKKITRNQGSTYICNMNKDQYKYCGIGLIHYSDMEKQSFLIKTFDYICKADQFFIFSALKNFKRFQRSALPEPKAKSGRSRILISTESQ</sequence>
<dbReference type="EMBL" id="APOI01000030">
    <property type="protein sequence ID" value="ENU21740.1"/>
    <property type="molecule type" value="Genomic_DNA"/>
</dbReference>